<evidence type="ECO:0000313" key="9">
    <source>
        <dbReference type="EMBL" id="PWB96015.1"/>
    </source>
</evidence>
<keyword evidence="4 7" id="KW-0812">Transmembrane</keyword>
<evidence type="ECO:0000256" key="6">
    <source>
        <dbReference type="ARBA" id="ARBA00023136"/>
    </source>
</evidence>
<dbReference type="GO" id="GO:0005886">
    <property type="term" value="C:plasma membrane"/>
    <property type="evidence" value="ECO:0007669"/>
    <property type="project" value="UniProtKB-SubCell"/>
</dbReference>
<evidence type="ECO:0000256" key="4">
    <source>
        <dbReference type="ARBA" id="ARBA00022692"/>
    </source>
</evidence>
<dbReference type="PROSITE" id="PS50850">
    <property type="entry name" value="MFS"/>
    <property type="match status" value="1"/>
</dbReference>
<keyword evidence="6 7" id="KW-0472">Membrane</keyword>
<feature type="transmembrane region" description="Helical" evidence="7">
    <location>
        <begin position="12"/>
        <end position="28"/>
    </location>
</feature>
<feature type="transmembrane region" description="Helical" evidence="7">
    <location>
        <begin position="299"/>
        <end position="316"/>
    </location>
</feature>
<keyword evidence="2" id="KW-0813">Transport</keyword>
<feature type="transmembrane region" description="Helical" evidence="7">
    <location>
        <begin position="358"/>
        <end position="381"/>
    </location>
</feature>
<evidence type="ECO:0000256" key="7">
    <source>
        <dbReference type="SAM" id="Phobius"/>
    </source>
</evidence>
<evidence type="ECO:0000259" key="8">
    <source>
        <dbReference type="PROSITE" id="PS50850"/>
    </source>
</evidence>
<keyword evidence="5 7" id="KW-1133">Transmembrane helix</keyword>
<dbReference type="InterPro" id="IPR011701">
    <property type="entry name" value="MFS"/>
</dbReference>
<reference evidence="10" key="1">
    <citation type="submission" date="2018-04" db="EMBL/GenBank/DDBJ databases">
        <authorList>
            <person name="Liu S."/>
            <person name="Wang Z."/>
            <person name="Li J."/>
        </authorList>
    </citation>
    <scope>NUCLEOTIDE SEQUENCE [LARGE SCALE GENOMIC DNA]</scope>
    <source>
        <strain evidence="10">S1194</strain>
    </source>
</reference>
<dbReference type="OrthoDB" id="3461193at2"/>
<feature type="transmembrane region" description="Helical" evidence="7">
    <location>
        <begin position="105"/>
        <end position="127"/>
    </location>
</feature>
<evidence type="ECO:0000256" key="5">
    <source>
        <dbReference type="ARBA" id="ARBA00022989"/>
    </source>
</evidence>
<dbReference type="AlphaFoldDB" id="A0A2U1SWK5"/>
<feature type="transmembrane region" description="Helical" evidence="7">
    <location>
        <begin position="80"/>
        <end position="99"/>
    </location>
</feature>
<feature type="transmembrane region" description="Helical" evidence="7">
    <location>
        <begin position="387"/>
        <end position="405"/>
    </location>
</feature>
<dbReference type="PANTHER" id="PTHR23517">
    <property type="entry name" value="RESISTANCE PROTEIN MDTM, PUTATIVE-RELATED-RELATED"/>
    <property type="match status" value="1"/>
</dbReference>
<feature type="domain" description="Major facilitator superfamily (MFS) profile" evidence="8">
    <location>
        <begin position="13"/>
        <end position="411"/>
    </location>
</feature>
<comment type="caution">
    <text evidence="9">The sequence shown here is derived from an EMBL/GenBank/DDBJ whole genome shotgun (WGS) entry which is preliminary data.</text>
</comment>
<feature type="transmembrane region" description="Helical" evidence="7">
    <location>
        <begin position="168"/>
        <end position="186"/>
    </location>
</feature>
<sequence>MKGVAETGTRGAAFWLVVIAATVGNIVNTSNNPVIAQVIGNDLEGNDALAGFLVSLSAFASIAAMLIAGAAIDRFGVRPVLVASTTIAVVGLVLVAIALTVPTLGASRVIVGGGNAAVAMALTSWIVAEVPHHERGKALGFFGLSVWVGLALGPTIGDALYRELGQQAVWIVSALLQTIALAITFVTRAPRPNGHHPVVNADRESTDTGEVQIDAAPIRGLAGWIAVLREVALPGTVTIAAWACEAFMVAFLIQHLAKQGVASGGIFGAANVFIVFAASVIITRLAFGGLTDKLGPVVVARWALAMVAAGMVTLGLSNSFALAALGAVLVGVGYSPLYPALTILATENLDPRRRSTGLGIFSALTSFGHALGSLIGGYLILVIGEGWTFTALAGVVLLSILLLRGRTSTSAALR</sequence>
<organism evidence="9 10">
    <name type="scientific">Homoserinimonas hongtaonis</name>
    <dbReference type="NCBI Taxonomy" id="2079791"/>
    <lineage>
        <taxon>Bacteria</taxon>
        <taxon>Bacillati</taxon>
        <taxon>Actinomycetota</taxon>
        <taxon>Actinomycetes</taxon>
        <taxon>Micrococcales</taxon>
        <taxon>Microbacteriaceae</taxon>
        <taxon>Homoserinimonas</taxon>
    </lineage>
</organism>
<dbReference type="SUPFAM" id="SSF103473">
    <property type="entry name" value="MFS general substrate transporter"/>
    <property type="match status" value="1"/>
</dbReference>
<evidence type="ECO:0000256" key="1">
    <source>
        <dbReference type="ARBA" id="ARBA00004651"/>
    </source>
</evidence>
<evidence type="ECO:0000256" key="3">
    <source>
        <dbReference type="ARBA" id="ARBA00022475"/>
    </source>
</evidence>
<dbReference type="Gene3D" id="1.20.1250.20">
    <property type="entry name" value="MFS general substrate transporter like domains"/>
    <property type="match status" value="1"/>
</dbReference>
<feature type="transmembrane region" description="Helical" evidence="7">
    <location>
        <begin position="322"/>
        <end position="346"/>
    </location>
</feature>
<protein>
    <submittedName>
        <fullName evidence="9">MFS transporter</fullName>
    </submittedName>
</protein>
<accession>A0A2U1SWK5</accession>
<name>A0A2U1SWK5_9MICO</name>
<keyword evidence="3" id="KW-1003">Cell membrane</keyword>
<feature type="transmembrane region" description="Helical" evidence="7">
    <location>
        <begin position="48"/>
        <end position="68"/>
    </location>
</feature>
<dbReference type="InterPro" id="IPR036259">
    <property type="entry name" value="MFS_trans_sf"/>
</dbReference>
<gene>
    <name evidence="9" type="ORF">DF220_11490</name>
</gene>
<dbReference type="InterPro" id="IPR050171">
    <property type="entry name" value="MFS_Transporters"/>
</dbReference>
<dbReference type="KEGG" id="salc:C2138_02735"/>
<evidence type="ECO:0000256" key="2">
    <source>
        <dbReference type="ARBA" id="ARBA00022448"/>
    </source>
</evidence>
<dbReference type="CDD" id="cd17325">
    <property type="entry name" value="MFS_MdtG_SLC18_like"/>
    <property type="match status" value="1"/>
</dbReference>
<feature type="transmembrane region" description="Helical" evidence="7">
    <location>
        <begin position="139"/>
        <end position="156"/>
    </location>
</feature>
<keyword evidence="10" id="KW-1185">Reference proteome</keyword>
<evidence type="ECO:0000313" key="10">
    <source>
        <dbReference type="Proteomes" id="UP000244978"/>
    </source>
</evidence>
<dbReference type="InterPro" id="IPR020846">
    <property type="entry name" value="MFS_dom"/>
</dbReference>
<dbReference type="RefSeq" id="WP_108515338.1">
    <property type="nucleotide sequence ID" value="NZ_CP026951.1"/>
</dbReference>
<comment type="subcellular location">
    <subcellularLocation>
        <location evidence="1">Cell membrane</location>
        <topology evidence="1">Multi-pass membrane protein</topology>
    </subcellularLocation>
</comment>
<dbReference type="EMBL" id="QEEX01000002">
    <property type="protein sequence ID" value="PWB96015.1"/>
    <property type="molecule type" value="Genomic_DNA"/>
</dbReference>
<proteinExistence type="predicted"/>
<dbReference type="GO" id="GO:0022857">
    <property type="term" value="F:transmembrane transporter activity"/>
    <property type="evidence" value="ECO:0007669"/>
    <property type="project" value="InterPro"/>
</dbReference>
<dbReference type="Proteomes" id="UP000244978">
    <property type="component" value="Unassembled WGS sequence"/>
</dbReference>
<feature type="transmembrane region" description="Helical" evidence="7">
    <location>
        <begin position="265"/>
        <end position="287"/>
    </location>
</feature>
<dbReference type="Pfam" id="PF07690">
    <property type="entry name" value="MFS_1"/>
    <property type="match status" value="1"/>
</dbReference>
<feature type="transmembrane region" description="Helical" evidence="7">
    <location>
        <begin position="231"/>
        <end position="253"/>
    </location>
</feature>